<feature type="compositionally biased region" description="Polar residues" evidence="1">
    <location>
        <begin position="29"/>
        <end position="40"/>
    </location>
</feature>
<dbReference type="Proteomes" id="UP000027442">
    <property type="component" value="Unassembled WGS sequence"/>
</dbReference>
<reference evidence="2 3" key="1">
    <citation type="submission" date="2013-08" db="EMBL/GenBank/DDBJ databases">
        <authorList>
            <person name="Weinstock G."/>
            <person name="Sodergren E."/>
            <person name="Wylie T."/>
            <person name="Fulton L."/>
            <person name="Fulton R."/>
            <person name="Fronick C."/>
            <person name="O'Laughlin M."/>
            <person name="Godfrey J."/>
            <person name="Miner T."/>
            <person name="Herter B."/>
            <person name="Appelbaum E."/>
            <person name="Cordes M."/>
            <person name="Lek S."/>
            <person name="Wollam A."/>
            <person name="Pepin K.H."/>
            <person name="Palsikar V.B."/>
            <person name="Mitreva M."/>
            <person name="Wilson R.K."/>
        </authorList>
    </citation>
    <scope>NUCLEOTIDE SEQUENCE [LARGE SCALE GENOMIC DNA]</scope>
    <source>
        <strain evidence="2 3">ATCC 15930</strain>
    </source>
</reference>
<proteinExistence type="predicted"/>
<dbReference type="RefSeq" id="WP_009237857.1">
    <property type="nucleotide sequence ID" value="NZ_KB899234.1"/>
</dbReference>
<dbReference type="EMBL" id="JNGW01000010">
    <property type="protein sequence ID" value="KDR53853.1"/>
    <property type="molecule type" value="Genomic_DNA"/>
</dbReference>
<name>A0A069QLW4_HOYLO</name>
<evidence type="ECO:0000313" key="3">
    <source>
        <dbReference type="Proteomes" id="UP000027442"/>
    </source>
</evidence>
<evidence type="ECO:0000256" key="1">
    <source>
        <dbReference type="SAM" id="MobiDB-lite"/>
    </source>
</evidence>
<organism evidence="2 3">
    <name type="scientific">Hoylesella loescheii DSM 19665 = JCM 12249 = ATCC 15930</name>
    <dbReference type="NCBI Taxonomy" id="1122985"/>
    <lineage>
        <taxon>Bacteria</taxon>
        <taxon>Pseudomonadati</taxon>
        <taxon>Bacteroidota</taxon>
        <taxon>Bacteroidia</taxon>
        <taxon>Bacteroidales</taxon>
        <taxon>Prevotellaceae</taxon>
        <taxon>Hoylesella</taxon>
    </lineage>
</organism>
<dbReference type="PATRIC" id="fig|1122985.7.peg.60"/>
<protein>
    <submittedName>
        <fullName evidence="2">Uncharacterized protein</fullName>
    </submittedName>
</protein>
<gene>
    <name evidence="2" type="ORF">HMPREF1991_00053</name>
</gene>
<dbReference type="HOGENOM" id="CLU_2772485_0_0_10"/>
<evidence type="ECO:0000313" key="2">
    <source>
        <dbReference type="EMBL" id="KDR53853.1"/>
    </source>
</evidence>
<feature type="region of interest" description="Disordered" evidence="1">
    <location>
        <begin position="26"/>
        <end position="67"/>
    </location>
</feature>
<keyword evidence="3" id="KW-1185">Reference proteome</keyword>
<accession>A0A069QLW4</accession>
<dbReference type="AlphaFoldDB" id="A0A069QLW4"/>
<comment type="caution">
    <text evidence="2">The sequence shown here is derived from an EMBL/GenBank/DDBJ whole genome shotgun (WGS) entry which is preliminary data.</text>
</comment>
<sequence>MKKQAYTKPNCTAVYFDLDELLRAPGASSFDNDGDGNTDQRPIVPGDPDEIGAKPGFGWGWDDEDDI</sequence>